<reference evidence="1" key="1">
    <citation type="submission" date="2021-02" db="EMBL/GenBank/DDBJ databases">
        <authorList>
            <person name="Nowell W R."/>
        </authorList>
    </citation>
    <scope>NUCLEOTIDE SEQUENCE</scope>
</reference>
<accession>A0A819R221</accession>
<gene>
    <name evidence="1" type="ORF">JBS370_LOCUS28493</name>
</gene>
<name>A0A819R221_9BILA</name>
<evidence type="ECO:0000313" key="2">
    <source>
        <dbReference type="Proteomes" id="UP000663836"/>
    </source>
</evidence>
<organism evidence="1 2">
    <name type="scientific">Rotaria sordida</name>
    <dbReference type="NCBI Taxonomy" id="392033"/>
    <lineage>
        <taxon>Eukaryota</taxon>
        <taxon>Metazoa</taxon>
        <taxon>Spiralia</taxon>
        <taxon>Gnathifera</taxon>
        <taxon>Rotifera</taxon>
        <taxon>Eurotatoria</taxon>
        <taxon>Bdelloidea</taxon>
        <taxon>Philodinida</taxon>
        <taxon>Philodinidae</taxon>
        <taxon>Rotaria</taxon>
    </lineage>
</organism>
<comment type="caution">
    <text evidence="1">The sequence shown here is derived from an EMBL/GenBank/DDBJ whole genome shotgun (WGS) entry which is preliminary data.</text>
</comment>
<dbReference type="Proteomes" id="UP000663836">
    <property type="component" value="Unassembled WGS sequence"/>
</dbReference>
<protein>
    <submittedName>
        <fullName evidence="1">Uncharacterized protein</fullName>
    </submittedName>
</protein>
<dbReference type="EMBL" id="CAJOBD010005734">
    <property type="protein sequence ID" value="CAF4040909.1"/>
    <property type="molecule type" value="Genomic_DNA"/>
</dbReference>
<evidence type="ECO:0000313" key="1">
    <source>
        <dbReference type="EMBL" id="CAF4040909.1"/>
    </source>
</evidence>
<dbReference type="AlphaFoldDB" id="A0A819R221"/>
<sequence length="136" mass="15528">MSEYNSDIFLLVDTNPKSAKILLLELSNLQIKELKLIVQSCTSDKCIELASILPDISFDTLYVLNNGEKINETFGSWWNKTTVVYTEKQLMRHLCTKSMLCYYNEGLQHQKNGDMGLSNACMIDSLRALDYSAKFI</sequence>
<proteinExistence type="predicted"/>